<gene>
    <name evidence="1" type="ORF">HSR121_1222</name>
</gene>
<proteinExistence type="predicted"/>
<accession>A0A897MZY7</accession>
<reference evidence="1" key="1">
    <citation type="submission" date="2020-11" db="EMBL/GenBank/DDBJ databases">
        <title>Carbohydrate-dependent, anaerobic sulfur respiration: A novel catabolism in halophilic archaea.</title>
        <authorList>
            <person name="Sorokin D.Y."/>
            <person name="Messina E."/>
            <person name="Smedile F."/>
            <person name="La Cono V."/>
            <person name="Hallsworth J.E."/>
            <person name="Yakimov M.M."/>
        </authorList>
    </citation>
    <scope>NUCLEOTIDE SEQUENCE</scope>
    <source>
        <strain evidence="1">HSR12-1</strain>
    </source>
</reference>
<dbReference type="AlphaFoldDB" id="A0A897MZY7"/>
<organism evidence="1 2">
    <name type="scientific">Halapricum desulfuricans</name>
    <dbReference type="NCBI Taxonomy" id="2841257"/>
    <lineage>
        <taxon>Archaea</taxon>
        <taxon>Methanobacteriati</taxon>
        <taxon>Methanobacteriota</taxon>
        <taxon>Stenosarchaea group</taxon>
        <taxon>Halobacteria</taxon>
        <taxon>Halobacteriales</taxon>
        <taxon>Haloarculaceae</taxon>
        <taxon>Halapricum</taxon>
    </lineage>
</organism>
<protein>
    <submittedName>
        <fullName evidence="1">Uncharacterized protein</fullName>
    </submittedName>
</protein>
<dbReference type="Proteomes" id="UP000663525">
    <property type="component" value="Chromosome"/>
</dbReference>
<dbReference type="Pfam" id="PF24373">
    <property type="entry name" value="DUF7529"/>
    <property type="match status" value="1"/>
</dbReference>
<sequence>MDDSPEYVERVVDETGAQTEAWARTIEDMEAIAEQRREDGWDVVTLTTAHTAPISRADNDNPDRFGLVTVLPDNYAERFQTVYEDNDLDQYQVYSNTVEGFKYLVLEVLDFDTETSVMLALRYDLVLAPGMVESVHDEETMYTYVKTIDGTELAVFEHEEYDPLLPEGPRLPDDGRSRE</sequence>
<dbReference type="EMBL" id="CP064787">
    <property type="protein sequence ID" value="QSG05568.1"/>
    <property type="molecule type" value="Genomic_DNA"/>
</dbReference>
<evidence type="ECO:0000313" key="2">
    <source>
        <dbReference type="Proteomes" id="UP000663525"/>
    </source>
</evidence>
<dbReference type="GeneID" id="68854834"/>
<dbReference type="InterPro" id="IPR055951">
    <property type="entry name" value="DUF7529"/>
</dbReference>
<evidence type="ECO:0000313" key="1">
    <source>
        <dbReference type="EMBL" id="QSG05568.1"/>
    </source>
</evidence>
<name>A0A897MZY7_9EURY</name>
<dbReference type="RefSeq" id="WP_229115393.1">
    <property type="nucleotide sequence ID" value="NZ_CP064787.1"/>
</dbReference>